<dbReference type="EC" id="1.1.1.22" evidence="3 7"/>
<dbReference type="Gene3D" id="1.20.5.100">
    <property type="entry name" value="Cytochrome c1, transmembrane anchor, C-terminal"/>
    <property type="match status" value="1"/>
</dbReference>
<feature type="binding site" evidence="10">
    <location>
        <position position="261"/>
    </location>
    <ligand>
        <name>NAD(+)</name>
        <dbReference type="ChEBI" id="CHEBI:57540"/>
    </ligand>
</feature>
<keyword evidence="5 7" id="KW-0520">NAD</keyword>
<dbReference type="SUPFAM" id="SSF51735">
    <property type="entry name" value="NAD(P)-binding Rossmann-fold domains"/>
    <property type="match status" value="1"/>
</dbReference>
<proteinExistence type="inferred from homology"/>
<keyword evidence="4 7" id="KW-0560">Oxidoreductase</keyword>
<dbReference type="InterPro" id="IPR017476">
    <property type="entry name" value="UDP-Glc/GDP-Man"/>
</dbReference>
<comment type="caution">
    <text evidence="12">The sequence shown here is derived from an EMBL/GenBank/DDBJ whole genome shotgun (WGS) entry which is preliminary data.</text>
</comment>
<evidence type="ECO:0000313" key="12">
    <source>
        <dbReference type="EMBL" id="RSM48629.1"/>
    </source>
</evidence>
<evidence type="ECO:0000256" key="10">
    <source>
        <dbReference type="PIRSR" id="PIRSR500134-3"/>
    </source>
</evidence>
<evidence type="ECO:0000256" key="4">
    <source>
        <dbReference type="ARBA" id="ARBA00023002"/>
    </source>
</evidence>
<feature type="binding site" evidence="9">
    <location>
        <position position="202"/>
    </location>
    <ligand>
        <name>substrate</name>
    </ligand>
</feature>
<dbReference type="SUPFAM" id="SSF48179">
    <property type="entry name" value="6-phosphogluconate dehydrogenase C-terminal domain-like"/>
    <property type="match status" value="1"/>
</dbReference>
<feature type="binding site" evidence="10">
    <location>
        <position position="330"/>
    </location>
    <ligand>
        <name>NAD(+)</name>
        <dbReference type="ChEBI" id="CHEBI:57540"/>
    </ligand>
</feature>
<comment type="catalytic activity">
    <reaction evidence="6 7">
        <text>UDP-alpha-D-glucose + 2 NAD(+) + H2O = UDP-alpha-D-glucuronate + 2 NADH + 3 H(+)</text>
        <dbReference type="Rhea" id="RHEA:23596"/>
        <dbReference type="ChEBI" id="CHEBI:15377"/>
        <dbReference type="ChEBI" id="CHEBI:15378"/>
        <dbReference type="ChEBI" id="CHEBI:57540"/>
        <dbReference type="ChEBI" id="CHEBI:57945"/>
        <dbReference type="ChEBI" id="CHEBI:58052"/>
        <dbReference type="ChEBI" id="CHEBI:58885"/>
        <dbReference type="EC" id="1.1.1.22"/>
    </reaction>
</comment>
<feature type="binding site" evidence="9">
    <location>
        <begin position="148"/>
        <end position="151"/>
    </location>
    <ligand>
        <name>substrate</name>
    </ligand>
</feature>
<dbReference type="Pfam" id="PF03721">
    <property type="entry name" value="UDPG_MGDP_dh_N"/>
    <property type="match status" value="1"/>
</dbReference>
<dbReference type="EMBL" id="QHHU01000006">
    <property type="protein sequence ID" value="RSM48629.1"/>
    <property type="molecule type" value="Genomic_DNA"/>
</dbReference>
<dbReference type="PANTHER" id="PTHR43750">
    <property type="entry name" value="UDP-GLUCOSE 6-DEHYDROGENASE TUAD"/>
    <property type="match status" value="1"/>
</dbReference>
<feature type="binding site" evidence="10">
    <location>
        <position position="122"/>
    </location>
    <ligand>
        <name>NAD(+)</name>
        <dbReference type="ChEBI" id="CHEBI:57540"/>
    </ligand>
</feature>
<dbReference type="InterPro" id="IPR036291">
    <property type="entry name" value="NAD(P)-bd_dom_sf"/>
</dbReference>
<sequence length="440" mass="45629">MAEHIGIVGAGYVGLTSAACFARLGHRVTCVDTDESKVDDLRRGVVSIAEPGLAELVAQGLEDGTLTFTTAQAELYGAGLVLLCLPTPPGEDGRPDLGVLETVVPQLGHLLRPGCVVVTKSTVPVGTAARLPHLLGRDDLPVVGNPEFLREGHAVEDFLHPDRVLVGTDPPDSPAARRVARLYEPTGAPVVATDSASAELAKYASNAFLAVKLSYVNVLAELCERFGADVREVSRTMGLDARIGPGFLAPGPGWGGSCLPKDTSALLHAAESAGVDFAIVRDAVRVNARQRARVVRTVRQAVTGSADGSLSGARIGLLGLAFKAGTGDLRDSPAVAVAADLARAGAELTAHDPAVGCVPGMGAVQVVDDPYLVAKDAAALVVLTEWPEFRDLDWARLAASADRAVVVDTRNLLDPDRLAEAGFTHVGVGTKPSPVKDPAS</sequence>
<evidence type="ECO:0000256" key="2">
    <source>
        <dbReference type="ARBA" id="ARBA00006601"/>
    </source>
</evidence>
<evidence type="ECO:0000313" key="13">
    <source>
        <dbReference type="Proteomes" id="UP000286716"/>
    </source>
</evidence>
<dbReference type="SMART" id="SM00984">
    <property type="entry name" value="UDPG_MGDP_dh_C"/>
    <property type="match status" value="1"/>
</dbReference>
<evidence type="ECO:0000256" key="7">
    <source>
        <dbReference type="PIRNR" id="PIRNR000124"/>
    </source>
</evidence>
<evidence type="ECO:0000259" key="11">
    <source>
        <dbReference type="SMART" id="SM00984"/>
    </source>
</evidence>
<dbReference type="InterPro" id="IPR008927">
    <property type="entry name" value="6-PGluconate_DH-like_C_sf"/>
</dbReference>
<feature type="binding site" evidence="10">
    <location>
        <position position="151"/>
    </location>
    <ligand>
        <name>NAD(+)</name>
        <dbReference type="ChEBI" id="CHEBI:57540"/>
    </ligand>
</feature>
<gene>
    <name evidence="12" type="ORF">DMA12_05710</name>
</gene>
<evidence type="ECO:0000256" key="9">
    <source>
        <dbReference type="PIRSR" id="PIRSR500134-2"/>
    </source>
</evidence>
<feature type="domain" description="UDP-glucose/GDP-mannose dehydrogenase C-terminal" evidence="11">
    <location>
        <begin position="316"/>
        <end position="415"/>
    </location>
</feature>
<dbReference type="Pfam" id="PF03720">
    <property type="entry name" value="UDPG_MGDP_dh_C"/>
    <property type="match status" value="1"/>
</dbReference>
<feature type="binding site" evidence="9">
    <location>
        <begin position="247"/>
        <end position="251"/>
    </location>
    <ligand>
        <name>substrate</name>
    </ligand>
</feature>
<keyword evidence="13" id="KW-1185">Reference proteome</keyword>
<dbReference type="UniPathway" id="UPA00038">
    <property type="reaction ID" value="UER00491"/>
</dbReference>
<evidence type="ECO:0000256" key="5">
    <source>
        <dbReference type="ARBA" id="ARBA00023027"/>
    </source>
</evidence>
<evidence type="ECO:0000256" key="8">
    <source>
        <dbReference type="PIRSR" id="PIRSR500134-1"/>
    </source>
</evidence>
<dbReference type="RefSeq" id="WP_020647019.1">
    <property type="nucleotide sequence ID" value="NZ_QHHU01000006.1"/>
</dbReference>
<feature type="binding site" evidence="10">
    <location>
        <position position="87"/>
    </location>
    <ligand>
        <name>NAD(+)</name>
        <dbReference type="ChEBI" id="CHEBI:57540"/>
    </ligand>
</feature>
<dbReference type="InterPro" id="IPR028357">
    <property type="entry name" value="UDPglc_DH_bac"/>
</dbReference>
<dbReference type="GO" id="GO:0003979">
    <property type="term" value="F:UDP-glucose 6-dehydrogenase activity"/>
    <property type="evidence" value="ECO:0007669"/>
    <property type="project" value="UniProtKB-EC"/>
</dbReference>
<dbReference type="GO" id="GO:0006065">
    <property type="term" value="P:UDP-glucuronate biosynthetic process"/>
    <property type="evidence" value="ECO:0007669"/>
    <property type="project" value="UniProtKB-UniPathway"/>
</dbReference>
<dbReference type="PIRSF" id="PIRSF500134">
    <property type="entry name" value="UDPglc_DH_bac"/>
    <property type="match status" value="1"/>
</dbReference>
<dbReference type="InterPro" id="IPR001732">
    <property type="entry name" value="UDP-Glc/GDP-Man_DH_N"/>
</dbReference>
<feature type="binding site" evidence="10">
    <location>
        <position position="37"/>
    </location>
    <ligand>
        <name>NAD(+)</name>
        <dbReference type="ChEBI" id="CHEBI:57540"/>
    </ligand>
</feature>
<dbReference type="Proteomes" id="UP000286716">
    <property type="component" value="Unassembled WGS sequence"/>
</dbReference>
<evidence type="ECO:0000256" key="1">
    <source>
        <dbReference type="ARBA" id="ARBA00004701"/>
    </source>
</evidence>
<dbReference type="Pfam" id="PF00984">
    <property type="entry name" value="UDPG_MGDP_dh"/>
    <property type="match status" value="1"/>
</dbReference>
<evidence type="ECO:0000256" key="6">
    <source>
        <dbReference type="ARBA" id="ARBA00047473"/>
    </source>
</evidence>
<dbReference type="InterPro" id="IPR014026">
    <property type="entry name" value="UDP-Glc/GDP-Man_DH_dimer"/>
</dbReference>
<name>A0A428WZY8_AMYBA</name>
<organism evidence="12 13">
    <name type="scientific">Amycolatopsis balhimycina DSM 5908</name>
    <dbReference type="NCBI Taxonomy" id="1081091"/>
    <lineage>
        <taxon>Bacteria</taxon>
        <taxon>Bacillati</taxon>
        <taxon>Actinomycetota</taxon>
        <taxon>Actinomycetes</taxon>
        <taxon>Pseudonocardiales</taxon>
        <taxon>Pseudonocardiaceae</taxon>
        <taxon>Amycolatopsis</taxon>
    </lineage>
</organism>
<dbReference type="GO" id="GO:0000271">
    <property type="term" value="P:polysaccharide biosynthetic process"/>
    <property type="evidence" value="ECO:0007669"/>
    <property type="project" value="InterPro"/>
</dbReference>
<dbReference type="GO" id="GO:0051287">
    <property type="term" value="F:NAD binding"/>
    <property type="evidence" value="ECO:0007669"/>
    <property type="project" value="InterPro"/>
</dbReference>
<dbReference type="InterPro" id="IPR036220">
    <property type="entry name" value="UDP-Glc/GDP-Man_DH_C_sf"/>
</dbReference>
<reference evidence="12 13" key="1">
    <citation type="submission" date="2018-05" db="EMBL/GenBank/DDBJ databases">
        <title>Evolution of GPA BGCs.</title>
        <authorList>
            <person name="Waglechner N."/>
            <person name="Wright G.D."/>
        </authorList>
    </citation>
    <scope>NUCLEOTIDE SEQUENCE [LARGE SCALE GENOMIC DNA]</scope>
    <source>
        <strain evidence="12 13">DSM 5908</strain>
    </source>
</reference>
<feature type="active site" description="Nucleophile" evidence="8">
    <location>
        <position position="258"/>
    </location>
</feature>
<comment type="pathway">
    <text evidence="1">Nucleotide-sugar biosynthesis; UDP-alpha-D-glucuronate biosynthesis; UDP-alpha-D-glucuronate from UDP-alpha-D-glucose: step 1/1.</text>
</comment>
<dbReference type="InterPro" id="IPR014027">
    <property type="entry name" value="UDP-Glc/GDP-Man_DH_C"/>
</dbReference>
<protein>
    <recommendedName>
        <fullName evidence="3 7">UDP-glucose 6-dehydrogenase</fullName>
        <ecNumber evidence="3 7">1.1.1.22</ecNumber>
    </recommendedName>
</protein>
<dbReference type="OrthoDB" id="5193947at2"/>
<feature type="binding site" evidence="10">
    <location>
        <position position="32"/>
    </location>
    <ligand>
        <name>NAD(+)</name>
        <dbReference type="ChEBI" id="CHEBI:57540"/>
    </ligand>
</feature>
<dbReference type="PANTHER" id="PTHR43750:SF3">
    <property type="entry name" value="UDP-GLUCOSE 6-DEHYDROGENASE TUAD"/>
    <property type="match status" value="1"/>
</dbReference>
<feature type="binding site" evidence="9">
    <location>
        <position position="255"/>
    </location>
    <ligand>
        <name>substrate</name>
    </ligand>
</feature>
<dbReference type="AlphaFoldDB" id="A0A428WZY8"/>
<dbReference type="Gene3D" id="3.40.50.720">
    <property type="entry name" value="NAD(P)-binding Rossmann-like Domain"/>
    <property type="match status" value="2"/>
</dbReference>
<accession>A0A428WZY8</accession>
<comment type="similarity">
    <text evidence="2 7">Belongs to the UDP-glucose/GDP-mannose dehydrogenase family.</text>
</comment>
<dbReference type="NCBIfam" id="TIGR03026">
    <property type="entry name" value="NDP-sugDHase"/>
    <property type="match status" value="1"/>
</dbReference>
<dbReference type="SUPFAM" id="SSF52413">
    <property type="entry name" value="UDP-glucose/GDP-mannose dehydrogenase C-terminal domain"/>
    <property type="match status" value="1"/>
</dbReference>
<feature type="binding site" evidence="9">
    <location>
        <position position="323"/>
    </location>
    <ligand>
        <name>substrate</name>
    </ligand>
</feature>
<evidence type="ECO:0000256" key="3">
    <source>
        <dbReference type="ARBA" id="ARBA00012954"/>
    </source>
</evidence>
<dbReference type="PIRSF" id="PIRSF000124">
    <property type="entry name" value="UDPglc_GDPman_dh"/>
    <property type="match status" value="1"/>
</dbReference>